<gene>
    <name evidence="3" type="ORF">MNOR_LOCUS17508</name>
</gene>
<dbReference type="PRINTS" id="PR00722">
    <property type="entry name" value="CHYMOTRYPSIN"/>
</dbReference>
<dbReference type="SUPFAM" id="SSF50494">
    <property type="entry name" value="Trypsin-like serine proteases"/>
    <property type="match status" value="1"/>
</dbReference>
<dbReference type="PANTHER" id="PTHR24250">
    <property type="entry name" value="CHYMOTRYPSIN-RELATED"/>
    <property type="match status" value="1"/>
</dbReference>
<dbReference type="GO" id="GO:0006508">
    <property type="term" value="P:proteolysis"/>
    <property type="evidence" value="ECO:0007669"/>
    <property type="project" value="InterPro"/>
</dbReference>
<dbReference type="Gene3D" id="2.40.10.10">
    <property type="entry name" value="Trypsin-like serine proteases"/>
    <property type="match status" value="1"/>
</dbReference>
<keyword evidence="4" id="KW-1185">Reference proteome</keyword>
<dbReference type="InterPro" id="IPR001254">
    <property type="entry name" value="Trypsin_dom"/>
</dbReference>
<dbReference type="AlphaFoldDB" id="A0AAV2QYQ1"/>
<dbReference type="GO" id="GO:0004252">
    <property type="term" value="F:serine-type endopeptidase activity"/>
    <property type="evidence" value="ECO:0007669"/>
    <property type="project" value="InterPro"/>
</dbReference>
<dbReference type="PROSITE" id="PS50240">
    <property type="entry name" value="TRYPSIN_DOM"/>
    <property type="match status" value="1"/>
</dbReference>
<dbReference type="InterPro" id="IPR009003">
    <property type="entry name" value="Peptidase_S1_PA"/>
</dbReference>
<comment type="caution">
    <text evidence="3">The sequence shown here is derived from an EMBL/GenBank/DDBJ whole genome shotgun (WGS) entry which is preliminary data.</text>
</comment>
<feature type="non-terminal residue" evidence="3">
    <location>
        <position position="1"/>
    </location>
</feature>
<proteinExistence type="predicted"/>
<reference evidence="3 4" key="1">
    <citation type="submission" date="2024-05" db="EMBL/GenBank/DDBJ databases">
        <authorList>
            <person name="Wallberg A."/>
        </authorList>
    </citation>
    <scope>NUCLEOTIDE SEQUENCE [LARGE SCALE GENOMIC DNA]</scope>
</reference>
<dbReference type="EMBL" id="CAXKWB010012066">
    <property type="protein sequence ID" value="CAL4103222.1"/>
    <property type="molecule type" value="Genomic_DNA"/>
</dbReference>
<accession>A0AAV2QYQ1</accession>
<evidence type="ECO:0000256" key="1">
    <source>
        <dbReference type="ARBA" id="ARBA00023157"/>
    </source>
</evidence>
<dbReference type="InterPro" id="IPR043504">
    <property type="entry name" value="Peptidase_S1_PA_chymotrypsin"/>
</dbReference>
<dbReference type="InterPro" id="IPR001314">
    <property type="entry name" value="Peptidase_S1A"/>
</dbReference>
<dbReference type="PROSITE" id="PS00134">
    <property type="entry name" value="TRYPSIN_HIS"/>
    <property type="match status" value="1"/>
</dbReference>
<evidence type="ECO:0000259" key="2">
    <source>
        <dbReference type="PROSITE" id="PS50240"/>
    </source>
</evidence>
<sequence length="107" mass="12329">FSVDERIANGRPAISGQFPWMAYMSYYSRFHQEPVSCGGSLINERWVLTAAHCFRFLNPNIDVVVKLGYTDKFHREPESYVYAITLDDIITHGGFTNLSLLRLRKVI</sequence>
<organism evidence="3 4">
    <name type="scientific">Meganyctiphanes norvegica</name>
    <name type="common">Northern krill</name>
    <name type="synonym">Thysanopoda norvegica</name>
    <dbReference type="NCBI Taxonomy" id="48144"/>
    <lineage>
        <taxon>Eukaryota</taxon>
        <taxon>Metazoa</taxon>
        <taxon>Ecdysozoa</taxon>
        <taxon>Arthropoda</taxon>
        <taxon>Crustacea</taxon>
        <taxon>Multicrustacea</taxon>
        <taxon>Malacostraca</taxon>
        <taxon>Eumalacostraca</taxon>
        <taxon>Eucarida</taxon>
        <taxon>Euphausiacea</taxon>
        <taxon>Euphausiidae</taxon>
        <taxon>Meganyctiphanes</taxon>
    </lineage>
</organism>
<feature type="domain" description="Peptidase S1" evidence="2">
    <location>
        <begin position="7"/>
        <end position="107"/>
    </location>
</feature>
<protein>
    <recommendedName>
        <fullName evidence="2">Peptidase S1 domain-containing protein</fullName>
    </recommendedName>
</protein>
<evidence type="ECO:0000313" key="4">
    <source>
        <dbReference type="Proteomes" id="UP001497623"/>
    </source>
</evidence>
<name>A0AAV2QYQ1_MEGNR</name>
<keyword evidence="1" id="KW-1015">Disulfide bond</keyword>
<dbReference type="InterPro" id="IPR018114">
    <property type="entry name" value="TRYPSIN_HIS"/>
</dbReference>
<dbReference type="Pfam" id="PF00089">
    <property type="entry name" value="Trypsin"/>
    <property type="match status" value="1"/>
</dbReference>
<evidence type="ECO:0000313" key="3">
    <source>
        <dbReference type="EMBL" id="CAL4103222.1"/>
    </source>
</evidence>
<dbReference type="Proteomes" id="UP001497623">
    <property type="component" value="Unassembled WGS sequence"/>
</dbReference>